<name>A0A9N8EE06_9STRA</name>
<proteinExistence type="inferred from homology"/>
<evidence type="ECO:0000256" key="6">
    <source>
        <dbReference type="ARBA" id="ARBA00023065"/>
    </source>
</evidence>
<keyword evidence="2 11" id="KW-0813">Transport</keyword>
<evidence type="ECO:0000256" key="1">
    <source>
        <dbReference type="ARBA" id="ARBA00004141"/>
    </source>
</evidence>
<keyword evidence="5 11" id="KW-1133">Transmembrane helix</keyword>
<evidence type="ECO:0000256" key="11">
    <source>
        <dbReference type="RuleBase" id="RU361221"/>
    </source>
</evidence>
<feature type="transmembrane region" description="Helical" evidence="11">
    <location>
        <begin position="581"/>
        <end position="605"/>
    </location>
</feature>
<sequence>MQSVAEDEPLISDGDLAALAQCGQHYDSVRPSHARRTSSGGTLVSSLDFERIVNQYSIQAVRDQWLLPPLSEDGSAVGSGREGENGEISRSRRKSSVRGYRPKPKGKHLLGYTGRTATRWFLSALAGLLTGLISIVIVQVSGFLVGWRSQNVQSLILDPAYSDAYVFTIYMSLNLAGALLASWLCVGWVPQATGSGISAVKAYLNGIRGNQKFTRLPLFIVKVVGNILAVSSSLAIGQEGPLIHIGAMVGSSLSKISGILSKFLQSVQRWNPECCRSALMRAHINGPSLIQKALTWTTTELSHFATDAERRDLVSIGASVGFAASFGAPVGGLLFILDDISCYFSRNLLLRILVANAIGTLCLAFQHGDLGNYSVINLGHSGPLVTNAIEEIPLYIFIGVMGGILGGTFVASFLWLRRNITSRFPPRGKGRAKYQLLEVAIVSVVTSLLLFYLPSFAWACKSNPDGSTTSLRDIANANGEFDATARHRFFCPEGEINELANFHFGSRIEAIKRILTDPSQFMTQTLLSVGILFYVLMTITFGIAIPSGIFTPTVLIGASLGGAAGNFFQETIDPEITPSTFALLGVAALLAGIQRSTISVAVILVEGTGQIKVLTPAIIVVVIARYVASLITKDGVFEAVMVLKKVPYLEQNVNKRRYDAIEVGDIMWEGPVVSVSPREQVHRLVTLLATSGHNGFPVIDPQTKKFLGLVRRDQIAALIECGVFDKSFVGGVEETPAWARPQTGVDKSPLMRWAYHINDDRYDYIRRQTPVQKERKKAPPKRAIKASPRFSLISSRNLKLAVFSALPTEFASVAQNDEGLVYISWLNSDYAKHWVNIGAVMNRGVYVVTEFCPVSKAYQLFTSLGLRYLVVLGGETGGEVVGVLSRANLLPEYIKERTGV</sequence>
<feature type="transmembrane region" description="Helical" evidence="11">
    <location>
        <begin position="611"/>
        <end position="628"/>
    </location>
</feature>
<dbReference type="Pfam" id="PF00571">
    <property type="entry name" value="CBS"/>
    <property type="match status" value="2"/>
</dbReference>
<keyword evidence="15" id="KW-1185">Reference proteome</keyword>
<evidence type="ECO:0000313" key="14">
    <source>
        <dbReference type="EMBL" id="CAB9516755.1"/>
    </source>
</evidence>
<dbReference type="PROSITE" id="PS51371">
    <property type="entry name" value="CBS"/>
    <property type="match status" value="2"/>
</dbReference>
<feature type="transmembrane region" description="Helical" evidence="11">
    <location>
        <begin position="348"/>
        <end position="368"/>
    </location>
</feature>
<feature type="region of interest" description="Disordered" evidence="12">
    <location>
        <begin position="73"/>
        <end position="102"/>
    </location>
</feature>
<dbReference type="SUPFAM" id="SSF54631">
    <property type="entry name" value="CBS-domain pair"/>
    <property type="match status" value="1"/>
</dbReference>
<comment type="similarity">
    <text evidence="11">Belongs to the chloride channel (TC 2.A.49) family.</text>
</comment>
<protein>
    <recommendedName>
        <fullName evidence="11">Chloride channel protein</fullName>
    </recommendedName>
</protein>
<feature type="compositionally biased region" description="Basic residues" evidence="12">
    <location>
        <begin position="91"/>
        <end position="102"/>
    </location>
</feature>
<evidence type="ECO:0000313" key="15">
    <source>
        <dbReference type="Proteomes" id="UP001153069"/>
    </source>
</evidence>
<dbReference type="AlphaFoldDB" id="A0A9N8EE06"/>
<evidence type="ECO:0000256" key="9">
    <source>
        <dbReference type="ARBA" id="ARBA00023214"/>
    </source>
</evidence>
<dbReference type="InterPro" id="IPR046342">
    <property type="entry name" value="CBS_dom_sf"/>
</dbReference>
<keyword evidence="3 11" id="KW-0812">Transmembrane</keyword>
<dbReference type="InterPro" id="IPR014743">
    <property type="entry name" value="Cl-channel_core"/>
</dbReference>
<feature type="compositionally biased region" description="Basic and acidic residues" evidence="12">
    <location>
        <begin position="81"/>
        <end position="90"/>
    </location>
</feature>
<dbReference type="Gene3D" id="1.10.3080.10">
    <property type="entry name" value="Clc chloride channel"/>
    <property type="match status" value="1"/>
</dbReference>
<evidence type="ECO:0000256" key="4">
    <source>
        <dbReference type="ARBA" id="ARBA00022737"/>
    </source>
</evidence>
<dbReference type="InterPro" id="IPR051280">
    <property type="entry name" value="Cl-channel/antiporter"/>
</dbReference>
<dbReference type="PANTHER" id="PTHR11689:SF161">
    <property type="entry name" value="CHLORIDE CHANNEL PROTEIN"/>
    <property type="match status" value="1"/>
</dbReference>
<feature type="transmembrane region" description="Helical" evidence="11">
    <location>
        <begin position="216"/>
        <end position="236"/>
    </location>
</feature>
<dbReference type="InterPro" id="IPR001807">
    <property type="entry name" value="ClC"/>
</dbReference>
<dbReference type="PANTHER" id="PTHR11689">
    <property type="entry name" value="CHLORIDE CHANNEL PROTEIN CLC FAMILY MEMBER"/>
    <property type="match status" value="1"/>
</dbReference>
<dbReference type="OrthoDB" id="428525at2759"/>
<dbReference type="SUPFAM" id="SSF81340">
    <property type="entry name" value="Clc chloride channel"/>
    <property type="match status" value="1"/>
</dbReference>
<feature type="transmembrane region" description="Helical" evidence="11">
    <location>
        <begin position="120"/>
        <end position="144"/>
    </location>
</feature>
<keyword evidence="8 11" id="KW-0472">Membrane</keyword>
<dbReference type="Pfam" id="PF00654">
    <property type="entry name" value="Voltage_CLC"/>
    <property type="match status" value="1"/>
</dbReference>
<evidence type="ECO:0000256" key="8">
    <source>
        <dbReference type="ARBA" id="ARBA00023136"/>
    </source>
</evidence>
<reference evidence="14" key="1">
    <citation type="submission" date="2020-06" db="EMBL/GenBank/DDBJ databases">
        <authorList>
            <consortium name="Plant Systems Biology data submission"/>
        </authorList>
    </citation>
    <scope>NUCLEOTIDE SEQUENCE</scope>
    <source>
        <strain evidence="14">D6</strain>
    </source>
</reference>
<dbReference type="PRINTS" id="PR00762">
    <property type="entry name" value="CLCHANNEL"/>
</dbReference>
<comment type="caution">
    <text evidence="14">The sequence shown here is derived from an EMBL/GenBank/DDBJ whole genome shotgun (WGS) entry which is preliminary data.</text>
</comment>
<evidence type="ECO:0000256" key="2">
    <source>
        <dbReference type="ARBA" id="ARBA00022448"/>
    </source>
</evidence>
<evidence type="ECO:0000259" key="13">
    <source>
        <dbReference type="PROSITE" id="PS51371"/>
    </source>
</evidence>
<dbReference type="GO" id="GO:0016020">
    <property type="term" value="C:membrane"/>
    <property type="evidence" value="ECO:0007669"/>
    <property type="project" value="UniProtKB-SubCell"/>
</dbReference>
<feature type="transmembrane region" description="Helical" evidence="11">
    <location>
        <begin position="531"/>
        <end position="560"/>
    </location>
</feature>
<feature type="transmembrane region" description="Helical" evidence="11">
    <location>
        <begin position="313"/>
        <end position="336"/>
    </location>
</feature>
<dbReference type="EMBL" id="CAICTM010000803">
    <property type="protein sequence ID" value="CAB9516755.1"/>
    <property type="molecule type" value="Genomic_DNA"/>
</dbReference>
<evidence type="ECO:0000256" key="5">
    <source>
        <dbReference type="ARBA" id="ARBA00022989"/>
    </source>
</evidence>
<dbReference type="SMART" id="SM00116">
    <property type="entry name" value="CBS"/>
    <property type="match status" value="2"/>
</dbReference>
<evidence type="ECO:0000256" key="3">
    <source>
        <dbReference type="ARBA" id="ARBA00022692"/>
    </source>
</evidence>
<keyword evidence="6 11" id="KW-0406">Ion transport</keyword>
<evidence type="ECO:0000256" key="10">
    <source>
        <dbReference type="PROSITE-ProRule" id="PRU00703"/>
    </source>
</evidence>
<feature type="domain" description="CBS" evidence="13">
    <location>
        <begin position="667"/>
        <end position="726"/>
    </location>
</feature>
<dbReference type="GO" id="GO:0005254">
    <property type="term" value="F:chloride channel activity"/>
    <property type="evidence" value="ECO:0007669"/>
    <property type="project" value="UniProtKB-UniRule"/>
</dbReference>
<organism evidence="14 15">
    <name type="scientific">Seminavis robusta</name>
    <dbReference type="NCBI Taxonomy" id="568900"/>
    <lineage>
        <taxon>Eukaryota</taxon>
        <taxon>Sar</taxon>
        <taxon>Stramenopiles</taxon>
        <taxon>Ochrophyta</taxon>
        <taxon>Bacillariophyta</taxon>
        <taxon>Bacillariophyceae</taxon>
        <taxon>Bacillariophycidae</taxon>
        <taxon>Naviculales</taxon>
        <taxon>Naviculaceae</taxon>
        <taxon>Seminavis</taxon>
    </lineage>
</organism>
<dbReference type="InterPro" id="IPR000644">
    <property type="entry name" value="CBS_dom"/>
</dbReference>
<accession>A0A9N8EE06</accession>
<feature type="transmembrane region" description="Helical" evidence="11">
    <location>
        <begin position="436"/>
        <end position="459"/>
    </location>
</feature>
<keyword evidence="7 10" id="KW-0129">CBS domain</keyword>
<evidence type="ECO:0000256" key="12">
    <source>
        <dbReference type="SAM" id="MobiDB-lite"/>
    </source>
</evidence>
<feature type="transmembrane region" description="Helical" evidence="11">
    <location>
        <begin position="164"/>
        <end position="189"/>
    </location>
</feature>
<dbReference type="Proteomes" id="UP001153069">
    <property type="component" value="Unassembled WGS sequence"/>
</dbReference>
<feature type="transmembrane region" description="Helical" evidence="11">
    <location>
        <begin position="392"/>
        <end position="416"/>
    </location>
</feature>
<keyword evidence="9 11" id="KW-0868">Chloride</keyword>
<feature type="domain" description="CBS" evidence="13">
    <location>
        <begin position="841"/>
        <end position="899"/>
    </location>
</feature>
<gene>
    <name evidence="14" type="ORF">SEMRO_804_G204950.1</name>
</gene>
<keyword evidence="4" id="KW-0677">Repeat</keyword>
<comment type="subcellular location">
    <subcellularLocation>
        <location evidence="1 11">Membrane</location>
        <topology evidence="1 11">Multi-pass membrane protein</topology>
    </subcellularLocation>
</comment>
<evidence type="ECO:0000256" key="7">
    <source>
        <dbReference type="ARBA" id="ARBA00023122"/>
    </source>
</evidence>